<dbReference type="AlphaFoldDB" id="A0A4R3Z3M6"/>
<dbReference type="EMBL" id="SMCR01000001">
    <property type="protein sequence ID" value="TCW00434.1"/>
    <property type="molecule type" value="Genomic_DNA"/>
</dbReference>
<name>A0A4R3Z3M6_9GAMM</name>
<protein>
    <submittedName>
        <fullName evidence="1">Uncharacterized protein</fullName>
    </submittedName>
</protein>
<reference evidence="1 2" key="1">
    <citation type="submission" date="2019-03" db="EMBL/GenBank/DDBJ databases">
        <title>Genomic Encyclopedia of Type Strains, Phase IV (KMG-IV): sequencing the most valuable type-strain genomes for metagenomic binning, comparative biology and taxonomic classification.</title>
        <authorList>
            <person name="Goeker M."/>
        </authorList>
    </citation>
    <scope>NUCLEOTIDE SEQUENCE [LARGE SCALE GENOMIC DNA]</scope>
    <source>
        <strain evidence="1 2">DSM 19580</strain>
    </source>
</reference>
<gene>
    <name evidence="1" type="ORF">EDC52_101784</name>
</gene>
<keyword evidence="2" id="KW-1185">Reference proteome</keyword>
<evidence type="ECO:0000313" key="1">
    <source>
        <dbReference type="EMBL" id="TCW00434.1"/>
    </source>
</evidence>
<organism evidence="1 2">
    <name type="scientific">Biostraticola tofi</name>
    <dbReference type="NCBI Taxonomy" id="466109"/>
    <lineage>
        <taxon>Bacteria</taxon>
        <taxon>Pseudomonadati</taxon>
        <taxon>Pseudomonadota</taxon>
        <taxon>Gammaproteobacteria</taxon>
        <taxon>Enterobacterales</taxon>
        <taxon>Bruguierivoracaceae</taxon>
        <taxon>Biostraticola</taxon>
    </lineage>
</organism>
<accession>A0A4R3Z3M6</accession>
<sequence length="53" mass="6007">MQEELAGASCMGRPFDAIKFIQHHPLNRLTSQSFKHKSLLAKLVEFLKQAGRP</sequence>
<dbReference type="Proteomes" id="UP000295719">
    <property type="component" value="Unassembled WGS sequence"/>
</dbReference>
<comment type="caution">
    <text evidence="1">The sequence shown here is derived from an EMBL/GenBank/DDBJ whole genome shotgun (WGS) entry which is preliminary data.</text>
</comment>
<evidence type="ECO:0000313" key="2">
    <source>
        <dbReference type="Proteomes" id="UP000295719"/>
    </source>
</evidence>
<dbReference type="RefSeq" id="WP_165911643.1">
    <property type="nucleotide sequence ID" value="NZ_SMCR01000001.1"/>
</dbReference>
<proteinExistence type="predicted"/>